<feature type="signal peptide" evidence="2">
    <location>
        <begin position="1"/>
        <end position="21"/>
    </location>
</feature>
<evidence type="ECO:0000256" key="2">
    <source>
        <dbReference type="SAM" id="SignalP"/>
    </source>
</evidence>
<keyword evidence="2" id="KW-0732">Signal</keyword>
<dbReference type="EnsemblPlants" id="AET2Gv20262900.29">
    <property type="protein sequence ID" value="AET2Gv20262900.29"/>
    <property type="gene ID" value="AET2Gv20262900"/>
</dbReference>
<accession>A0A453AUM4</accession>
<reference evidence="3" key="5">
    <citation type="journal article" date="2021" name="G3 (Bethesda)">
        <title>Aegilops tauschii genome assembly Aet v5.0 features greater sequence contiguity and improved annotation.</title>
        <authorList>
            <person name="Wang L."/>
            <person name="Zhu T."/>
            <person name="Rodriguez J.C."/>
            <person name="Deal K.R."/>
            <person name="Dubcovsky J."/>
            <person name="McGuire P.E."/>
            <person name="Lux T."/>
            <person name="Spannagl M."/>
            <person name="Mayer K.F.X."/>
            <person name="Baldrich P."/>
            <person name="Meyers B.C."/>
            <person name="Huo N."/>
            <person name="Gu Y.Q."/>
            <person name="Zhou H."/>
            <person name="Devos K.M."/>
            <person name="Bennetzen J.L."/>
            <person name="Unver T."/>
            <person name="Budak H."/>
            <person name="Gulick P.J."/>
            <person name="Galiba G."/>
            <person name="Kalapos B."/>
            <person name="Nelson D.R."/>
            <person name="Li P."/>
            <person name="You F.M."/>
            <person name="Luo M.C."/>
            <person name="Dvorak J."/>
        </authorList>
    </citation>
    <scope>NUCLEOTIDE SEQUENCE [LARGE SCALE GENOMIC DNA]</scope>
    <source>
        <strain evidence="3">cv. AL8/78</strain>
    </source>
</reference>
<keyword evidence="1" id="KW-1133">Transmembrane helix</keyword>
<evidence type="ECO:0000313" key="3">
    <source>
        <dbReference type="EnsemblPlants" id="AET2Gv20262900.29"/>
    </source>
</evidence>
<reference evidence="3" key="3">
    <citation type="journal article" date="2017" name="Nature">
        <title>Genome sequence of the progenitor of the wheat D genome Aegilops tauschii.</title>
        <authorList>
            <person name="Luo M.C."/>
            <person name="Gu Y.Q."/>
            <person name="Puiu D."/>
            <person name="Wang H."/>
            <person name="Twardziok S.O."/>
            <person name="Deal K.R."/>
            <person name="Huo N."/>
            <person name="Zhu T."/>
            <person name="Wang L."/>
            <person name="Wang Y."/>
            <person name="McGuire P.E."/>
            <person name="Liu S."/>
            <person name="Long H."/>
            <person name="Ramasamy R.K."/>
            <person name="Rodriguez J.C."/>
            <person name="Van S.L."/>
            <person name="Yuan L."/>
            <person name="Wang Z."/>
            <person name="Xia Z."/>
            <person name="Xiao L."/>
            <person name="Anderson O.D."/>
            <person name="Ouyang S."/>
            <person name="Liang Y."/>
            <person name="Zimin A.V."/>
            <person name="Pertea G."/>
            <person name="Qi P."/>
            <person name="Bennetzen J.L."/>
            <person name="Dai X."/>
            <person name="Dawson M.W."/>
            <person name="Muller H.G."/>
            <person name="Kugler K."/>
            <person name="Rivarola-Duarte L."/>
            <person name="Spannagl M."/>
            <person name="Mayer K.F.X."/>
            <person name="Lu F.H."/>
            <person name="Bevan M.W."/>
            <person name="Leroy P."/>
            <person name="Li P."/>
            <person name="You F.M."/>
            <person name="Sun Q."/>
            <person name="Liu Z."/>
            <person name="Lyons E."/>
            <person name="Wicker T."/>
            <person name="Salzberg S.L."/>
            <person name="Devos K.M."/>
            <person name="Dvorak J."/>
        </authorList>
    </citation>
    <scope>NUCLEOTIDE SEQUENCE [LARGE SCALE GENOMIC DNA]</scope>
    <source>
        <strain evidence="3">cv. AL8/78</strain>
    </source>
</reference>
<reference evidence="4" key="2">
    <citation type="journal article" date="2017" name="Nat. Plants">
        <title>The Aegilops tauschii genome reveals multiple impacts of transposons.</title>
        <authorList>
            <person name="Zhao G."/>
            <person name="Zou C."/>
            <person name="Li K."/>
            <person name="Wang K."/>
            <person name="Li T."/>
            <person name="Gao L."/>
            <person name="Zhang X."/>
            <person name="Wang H."/>
            <person name="Yang Z."/>
            <person name="Liu X."/>
            <person name="Jiang W."/>
            <person name="Mao L."/>
            <person name="Kong X."/>
            <person name="Jiao Y."/>
            <person name="Jia J."/>
        </authorList>
    </citation>
    <scope>NUCLEOTIDE SEQUENCE [LARGE SCALE GENOMIC DNA]</scope>
    <source>
        <strain evidence="4">cv. AL8/78</strain>
    </source>
</reference>
<name>A0A453AUM4_AEGTS</name>
<dbReference type="Gramene" id="AET2Gv20262900.29">
    <property type="protein sequence ID" value="AET2Gv20262900.29"/>
    <property type="gene ID" value="AET2Gv20262900"/>
</dbReference>
<keyword evidence="1" id="KW-0472">Membrane</keyword>
<dbReference type="AlphaFoldDB" id="A0A453AUM4"/>
<proteinExistence type="predicted"/>
<evidence type="ECO:0000256" key="1">
    <source>
        <dbReference type="SAM" id="Phobius"/>
    </source>
</evidence>
<feature type="transmembrane region" description="Helical" evidence="1">
    <location>
        <begin position="107"/>
        <end position="130"/>
    </location>
</feature>
<organism evidence="3 4">
    <name type="scientific">Aegilops tauschii subsp. strangulata</name>
    <name type="common">Goatgrass</name>
    <dbReference type="NCBI Taxonomy" id="200361"/>
    <lineage>
        <taxon>Eukaryota</taxon>
        <taxon>Viridiplantae</taxon>
        <taxon>Streptophyta</taxon>
        <taxon>Embryophyta</taxon>
        <taxon>Tracheophyta</taxon>
        <taxon>Spermatophyta</taxon>
        <taxon>Magnoliopsida</taxon>
        <taxon>Liliopsida</taxon>
        <taxon>Poales</taxon>
        <taxon>Poaceae</taxon>
        <taxon>BOP clade</taxon>
        <taxon>Pooideae</taxon>
        <taxon>Triticodae</taxon>
        <taxon>Triticeae</taxon>
        <taxon>Triticinae</taxon>
        <taxon>Aegilops</taxon>
    </lineage>
</organism>
<sequence length="154" mass="17351">MAHRWMMKLLMWLSVPQTTRCTLPVQLTVASPSFLSWIGRGASLAVGPEKKATREGTNDGRVFGAGSKSNCRLLLPLILDYRIAGPIVGATPFSFLPSRLSTRMLDLLTVVHIFLCMMILFLLRIINYVVNPQSLNYDKELGFIQLLDHLTLYR</sequence>
<keyword evidence="1" id="KW-0812">Transmembrane</keyword>
<dbReference type="Proteomes" id="UP000015105">
    <property type="component" value="Chromosome 2D"/>
</dbReference>
<keyword evidence="4" id="KW-1185">Reference proteome</keyword>
<feature type="chain" id="PRO_5019279319" evidence="2">
    <location>
        <begin position="22"/>
        <end position="154"/>
    </location>
</feature>
<protein>
    <submittedName>
        <fullName evidence="3">Uncharacterized protein</fullName>
    </submittedName>
</protein>
<reference evidence="4" key="1">
    <citation type="journal article" date="2014" name="Science">
        <title>Ancient hybridizations among the ancestral genomes of bread wheat.</title>
        <authorList>
            <consortium name="International Wheat Genome Sequencing Consortium,"/>
            <person name="Marcussen T."/>
            <person name="Sandve S.R."/>
            <person name="Heier L."/>
            <person name="Spannagl M."/>
            <person name="Pfeifer M."/>
            <person name="Jakobsen K.S."/>
            <person name="Wulff B.B."/>
            <person name="Steuernagel B."/>
            <person name="Mayer K.F."/>
            <person name="Olsen O.A."/>
        </authorList>
    </citation>
    <scope>NUCLEOTIDE SEQUENCE [LARGE SCALE GENOMIC DNA]</scope>
    <source>
        <strain evidence="4">cv. AL8/78</strain>
    </source>
</reference>
<reference evidence="3" key="4">
    <citation type="submission" date="2019-03" db="UniProtKB">
        <authorList>
            <consortium name="EnsemblPlants"/>
        </authorList>
    </citation>
    <scope>IDENTIFICATION</scope>
</reference>
<evidence type="ECO:0000313" key="4">
    <source>
        <dbReference type="Proteomes" id="UP000015105"/>
    </source>
</evidence>